<dbReference type="InterPro" id="IPR036397">
    <property type="entry name" value="RNaseH_sf"/>
</dbReference>
<accession>A0A8X6UZV0</accession>
<keyword evidence="2" id="KW-1185">Reference proteome</keyword>
<protein>
    <submittedName>
        <fullName evidence="1">Integrase catalytic domain-containing protein</fullName>
    </submittedName>
</protein>
<dbReference type="GO" id="GO:0003676">
    <property type="term" value="F:nucleic acid binding"/>
    <property type="evidence" value="ECO:0007669"/>
    <property type="project" value="InterPro"/>
</dbReference>
<name>A0A8X6UZV0_TRICX</name>
<comment type="caution">
    <text evidence="1">The sequence shown here is derived from an EMBL/GenBank/DDBJ whole genome shotgun (WGS) entry which is preliminary data.</text>
</comment>
<evidence type="ECO:0000313" key="1">
    <source>
        <dbReference type="EMBL" id="GFX93988.1"/>
    </source>
</evidence>
<organism evidence="1 2">
    <name type="scientific">Trichonephila clavipes</name>
    <name type="common">Golden silk orbweaver</name>
    <name type="synonym">Nephila clavipes</name>
    <dbReference type="NCBI Taxonomy" id="2585209"/>
    <lineage>
        <taxon>Eukaryota</taxon>
        <taxon>Metazoa</taxon>
        <taxon>Ecdysozoa</taxon>
        <taxon>Arthropoda</taxon>
        <taxon>Chelicerata</taxon>
        <taxon>Arachnida</taxon>
        <taxon>Araneae</taxon>
        <taxon>Araneomorphae</taxon>
        <taxon>Entelegynae</taxon>
        <taxon>Araneoidea</taxon>
        <taxon>Nephilidae</taxon>
        <taxon>Trichonephila</taxon>
    </lineage>
</organism>
<dbReference type="AlphaFoldDB" id="A0A8X6UZV0"/>
<dbReference type="EMBL" id="BMAU01021176">
    <property type="protein sequence ID" value="GFX93988.1"/>
    <property type="molecule type" value="Genomic_DNA"/>
</dbReference>
<evidence type="ECO:0000313" key="2">
    <source>
        <dbReference type="Proteomes" id="UP000887159"/>
    </source>
</evidence>
<reference evidence="1" key="1">
    <citation type="submission" date="2020-08" db="EMBL/GenBank/DDBJ databases">
        <title>Multicomponent nature underlies the extraordinary mechanical properties of spider dragline silk.</title>
        <authorList>
            <person name="Kono N."/>
            <person name="Nakamura H."/>
            <person name="Mori M."/>
            <person name="Yoshida Y."/>
            <person name="Ohtoshi R."/>
            <person name="Malay A.D."/>
            <person name="Moran D.A.P."/>
            <person name="Tomita M."/>
            <person name="Numata K."/>
            <person name="Arakawa K."/>
        </authorList>
    </citation>
    <scope>NUCLEOTIDE SEQUENCE</scope>
</reference>
<dbReference type="Gene3D" id="3.30.420.10">
    <property type="entry name" value="Ribonuclease H-like superfamily/Ribonuclease H"/>
    <property type="match status" value="1"/>
</dbReference>
<gene>
    <name evidence="1" type="primary">AVEN_209499_1</name>
    <name evidence="1" type="ORF">TNCV_3413501</name>
</gene>
<sequence>MWQLLNGDKGIHWKFIVERAPWGGFYERLVKAIEDPLRKILGKALLTFEELSTILSEVEVIINHRPLTYVEDDPE</sequence>
<proteinExistence type="predicted"/>
<dbReference type="Proteomes" id="UP000887159">
    <property type="component" value="Unassembled WGS sequence"/>
</dbReference>